<dbReference type="PANTHER" id="PTHR11461">
    <property type="entry name" value="SERINE PROTEASE INHIBITOR, SERPIN"/>
    <property type="match status" value="1"/>
</dbReference>
<proteinExistence type="inferred from homology"/>
<keyword evidence="2" id="KW-0472">Membrane</keyword>
<dbReference type="AlphaFoldDB" id="A0A0C2J377"/>
<feature type="domain" description="Serpin" evidence="3">
    <location>
        <begin position="11"/>
        <end position="372"/>
    </location>
</feature>
<dbReference type="SUPFAM" id="SSF56574">
    <property type="entry name" value="Serpins"/>
    <property type="match status" value="1"/>
</dbReference>
<keyword evidence="5" id="KW-1185">Reference proteome</keyword>
<dbReference type="PANTHER" id="PTHR11461:SF372">
    <property type="entry name" value="ACCESSORY GLAND PROTEIN ACP76A-RELATED"/>
    <property type="match status" value="1"/>
</dbReference>
<keyword evidence="2" id="KW-0812">Transmembrane</keyword>
<feature type="transmembrane region" description="Helical" evidence="2">
    <location>
        <begin position="27"/>
        <end position="45"/>
    </location>
</feature>
<evidence type="ECO:0000259" key="3">
    <source>
        <dbReference type="SMART" id="SM00093"/>
    </source>
</evidence>
<evidence type="ECO:0000256" key="1">
    <source>
        <dbReference type="RuleBase" id="RU000411"/>
    </source>
</evidence>
<dbReference type="Gene3D" id="3.30.497.10">
    <property type="entry name" value="Antithrombin, subunit I, domain 2"/>
    <property type="match status" value="1"/>
</dbReference>
<comment type="similarity">
    <text evidence="1">Belongs to the serpin family.</text>
</comment>
<dbReference type="OMA" id="VPHRTEE"/>
<evidence type="ECO:0000256" key="2">
    <source>
        <dbReference type="SAM" id="Phobius"/>
    </source>
</evidence>
<organism evidence="4 5">
    <name type="scientific">Thelohanellus kitauei</name>
    <name type="common">Myxosporean</name>
    <dbReference type="NCBI Taxonomy" id="669202"/>
    <lineage>
        <taxon>Eukaryota</taxon>
        <taxon>Metazoa</taxon>
        <taxon>Cnidaria</taxon>
        <taxon>Myxozoa</taxon>
        <taxon>Myxosporea</taxon>
        <taxon>Bivalvulida</taxon>
        <taxon>Platysporina</taxon>
        <taxon>Myxobolidae</taxon>
        <taxon>Thelohanellus</taxon>
    </lineage>
</organism>
<accession>A0A0C2J377</accession>
<dbReference type="InterPro" id="IPR000215">
    <property type="entry name" value="Serpin_fam"/>
</dbReference>
<dbReference type="CDD" id="cd00172">
    <property type="entry name" value="serpin"/>
    <property type="match status" value="1"/>
</dbReference>
<name>A0A0C2J377_THEKT</name>
<dbReference type="Proteomes" id="UP000031668">
    <property type="component" value="Unassembled WGS sequence"/>
</dbReference>
<protein>
    <submittedName>
        <fullName evidence="4">Protein Z-dependent protease inhibitor</fullName>
    </submittedName>
</protein>
<evidence type="ECO:0000313" key="5">
    <source>
        <dbReference type="Proteomes" id="UP000031668"/>
    </source>
</evidence>
<dbReference type="SMART" id="SM00093">
    <property type="entry name" value="SERPIN"/>
    <property type="match status" value="1"/>
</dbReference>
<dbReference type="EMBL" id="JWZT01001309">
    <property type="protein sequence ID" value="KII72284.1"/>
    <property type="molecule type" value="Genomic_DNA"/>
</dbReference>
<dbReference type="OrthoDB" id="671595at2759"/>
<dbReference type="InterPro" id="IPR042178">
    <property type="entry name" value="Serpin_sf_1"/>
</dbReference>
<dbReference type="InterPro" id="IPR036186">
    <property type="entry name" value="Serpin_sf"/>
</dbReference>
<dbReference type="Gene3D" id="2.30.39.10">
    <property type="entry name" value="Alpha-1-antitrypsin, domain 1"/>
    <property type="match status" value="1"/>
</dbReference>
<evidence type="ECO:0000313" key="4">
    <source>
        <dbReference type="EMBL" id="KII72284.1"/>
    </source>
</evidence>
<dbReference type="GO" id="GO:0005615">
    <property type="term" value="C:extracellular space"/>
    <property type="evidence" value="ECO:0007669"/>
    <property type="project" value="InterPro"/>
</dbReference>
<sequence length="375" mass="42884">MDDSLINHFGFRVMNDLFEAQHHTGNLAFSGVTLYILMAILSVGLRNQTLNQLTDFLGQDFQELLDPDNWPNSLTTAQLTELRRRTQSISIWTSIMFHSGDIEKTFKNISELILDMDFNKIDFSVPPEANRRMNEVVERRTGWMMKNVFDQPINMDVSSVLINTLYFFGEWADKFSSDYTELSPFNIDEEEIMVSMMYKEGEYNYFHDKTYQIEYLYIPFKRQNLYAVIILPEHGLPLKEILSKPVLSDLRTPLLSSIPTKVRLELPKFNVLTRLDLAQTLIDHNVSNLFTSGLADMSGISAQLKAVDKLIQVVNILVNERGSNPGSGGVTRLGPAFMGSDIVNFCINRPFLYQIYSSDIDITLISTIITNPEMT</sequence>
<reference evidence="4 5" key="1">
    <citation type="journal article" date="2014" name="Genome Biol. Evol.">
        <title>The genome of the myxosporean Thelohanellus kitauei shows adaptations to nutrient acquisition within its fish host.</title>
        <authorList>
            <person name="Yang Y."/>
            <person name="Xiong J."/>
            <person name="Zhou Z."/>
            <person name="Huo F."/>
            <person name="Miao W."/>
            <person name="Ran C."/>
            <person name="Liu Y."/>
            <person name="Zhang J."/>
            <person name="Feng J."/>
            <person name="Wang M."/>
            <person name="Wang M."/>
            <person name="Wang L."/>
            <person name="Yao B."/>
        </authorList>
    </citation>
    <scope>NUCLEOTIDE SEQUENCE [LARGE SCALE GENOMIC DNA]</scope>
    <source>
        <strain evidence="4">Wuqing</strain>
    </source>
</reference>
<dbReference type="InterPro" id="IPR023796">
    <property type="entry name" value="Serpin_dom"/>
</dbReference>
<dbReference type="Pfam" id="PF00079">
    <property type="entry name" value="Serpin"/>
    <property type="match status" value="1"/>
</dbReference>
<gene>
    <name evidence="4" type="ORF">RF11_14174</name>
</gene>
<comment type="caution">
    <text evidence="4">The sequence shown here is derived from an EMBL/GenBank/DDBJ whole genome shotgun (WGS) entry which is preliminary data.</text>
</comment>
<dbReference type="GO" id="GO:0004867">
    <property type="term" value="F:serine-type endopeptidase inhibitor activity"/>
    <property type="evidence" value="ECO:0007669"/>
    <property type="project" value="InterPro"/>
</dbReference>
<keyword evidence="2" id="KW-1133">Transmembrane helix</keyword>
<dbReference type="InterPro" id="IPR042185">
    <property type="entry name" value="Serpin_sf_2"/>
</dbReference>